<dbReference type="Proteomes" id="UP000267096">
    <property type="component" value="Unassembled WGS sequence"/>
</dbReference>
<reference evidence="1 2" key="1">
    <citation type="submission" date="2018-11" db="EMBL/GenBank/DDBJ databases">
        <authorList>
            <consortium name="Pathogen Informatics"/>
        </authorList>
    </citation>
    <scope>NUCLEOTIDE SEQUENCE [LARGE SCALE GENOMIC DNA]</scope>
</reference>
<dbReference type="AlphaFoldDB" id="A0A3P6U084"/>
<name>A0A3P6U084_ANISI</name>
<evidence type="ECO:0000313" key="1">
    <source>
        <dbReference type="EMBL" id="VDK72088.1"/>
    </source>
</evidence>
<organism evidence="1 2">
    <name type="scientific">Anisakis simplex</name>
    <name type="common">Herring worm</name>
    <dbReference type="NCBI Taxonomy" id="6269"/>
    <lineage>
        <taxon>Eukaryota</taxon>
        <taxon>Metazoa</taxon>
        <taxon>Ecdysozoa</taxon>
        <taxon>Nematoda</taxon>
        <taxon>Chromadorea</taxon>
        <taxon>Rhabditida</taxon>
        <taxon>Spirurina</taxon>
        <taxon>Ascaridomorpha</taxon>
        <taxon>Ascaridoidea</taxon>
        <taxon>Anisakidae</taxon>
        <taxon>Anisakis</taxon>
        <taxon>Anisakis simplex complex</taxon>
    </lineage>
</organism>
<evidence type="ECO:0000313" key="2">
    <source>
        <dbReference type="Proteomes" id="UP000267096"/>
    </source>
</evidence>
<keyword evidence="2" id="KW-1185">Reference proteome</keyword>
<sequence>MRSRVDCSVAESRSAMVLSVNGFGSGLNSVRVVVGRYAEEERDDCVVLKATKG</sequence>
<dbReference type="EMBL" id="UYRR01037953">
    <property type="protein sequence ID" value="VDK72088.1"/>
    <property type="molecule type" value="Genomic_DNA"/>
</dbReference>
<protein>
    <submittedName>
        <fullName evidence="1">Uncharacterized protein</fullName>
    </submittedName>
</protein>
<proteinExistence type="predicted"/>
<accession>A0A3P6U084</accession>
<gene>
    <name evidence="1" type="ORF">ASIM_LOCUS19781</name>
</gene>